<evidence type="ECO:0000313" key="19">
    <source>
        <dbReference type="EMBL" id="MAH63959.1"/>
    </source>
</evidence>
<feature type="transmembrane region" description="Helical" evidence="18">
    <location>
        <begin position="21"/>
        <end position="38"/>
    </location>
</feature>
<keyword evidence="11 18" id="KW-1133">Transmembrane helix</keyword>
<evidence type="ECO:0000256" key="7">
    <source>
        <dbReference type="ARBA" id="ARBA00022516"/>
    </source>
</evidence>
<keyword evidence="7" id="KW-0444">Lipid biosynthesis</keyword>
<evidence type="ECO:0000256" key="14">
    <source>
        <dbReference type="ARBA" id="ARBA00023209"/>
    </source>
</evidence>
<feature type="transmembrane region" description="Helical" evidence="18">
    <location>
        <begin position="138"/>
        <end position="155"/>
    </location>
</feature>
<organism evidence="19 20">
    <name type="scientific">SAR324 cluster bacterium</name>
    <dbReference type="NCBI Taxonomy" id="2024889"/>
    <lineage>
        <taxon>Bacteria</taxon>
        <taxon>Deltaproteobacteria</taxon>
        <taxon>SAR324 cluster</taxon>
    </lineage>
</organism>
<feature type="transmembrane region" description="Helical" evidence="18">
    <location>
        <begin position="161"/>
        <end position="180"/>
    </location>
</feature>
<gene>
    <name evidence="19" type="ORF">CMN54_11040</name>
</gene>
<reference evidence="20" key="1">
    <citation type="submission" date="2017-09" db="EMBL/GenBank/DDBJ databases">
        <title>The Reconstruction of 2,631 Draft Metagenome-Assembled Genomes from the Global Oceans.</title>
        <authorList>
            <person name="Tully B.J."/>
            <person name="Graham E.D."/>
            <person name="Heidelberg J.F."/>
        </authorList>
    </citation>
    <scope>NUCLEOTIDE SEQUENCE [LARGE SCALE GENOMIC DNA]</scope>
</reference>
<protein>
    <recommendedName>
        <fullName evidence="5">Phosphatidylcholine synthase</fullName>
        <ecNumber evidence="4">2.7.8.24</ecNumber>
    </recommendedName>
    <alternativeName>
        <fullName evidence="17">CDP-diglyceride-choline O-phosphatidyltransferase</fullName>
    </alternativeName>
</protein>
<evidence type="ECO:0000256" key="3">
    <source>
        <dbReference type="ARBA" id="ARBA00004429"/>
    </source>
</evidence>
<evidence type="ECO:0000256" key="8">
    <source>
        <dbReference type="ARBA" id="ARBA00022519"/>
    </source>
</evidence>
<evidence type="ECO:0000256" key="16">
    <source>
        <dbReference type="ARBA" id="ARBA00023264"/>
    </source>
</evidence>
<evidence type="ECO:0000256" key="11">
    <source>
        <dbReference type="ARBA" id="ARBA00022989"/>
    </source>
</evidence>
<keyword evidence="16" id="KW-1208">Phospholipid metabolism</keyword>
<sequence length="274" mass="31994">MYNNFIRKKLNLFRQNIFFSWALHLLTSFGIICSFFALKNTIDGEIFKAFMWLGLGLFIDSIDGTIARFLKVNESLPHIDGHMLDSIIDYINYIFVPAFMLHYFGILPEILDIIIPAIIMVTSVISYSNKNTKTDENYYIGFPAIWNVVVLYLVILNYDSLINTGVLIFLIILKILPLRFVHPFRTEKFRKLTLVMSFSWFVFTSLIVIIREHSYFSGYYEYCLSVWLLLSFYYIFLTLFLNSGKFAQIYKCGIKLYTTNKALSCKSNLSAEKI</sequence>
<evidence type="ECO:0000256" key="10">
    <source>
        <dbReference type="ARBA" id="ARBA00022692"/>
    </source>
</evidence>
<evidence type="ECO:0000256" key="2">
    <source>
        <dbReference type="ARBA" id="ARBA00001936"/>
    </source>
</evidence>
<evidence type="ECO:0000256" key="5">
    <source>
        <dbReference type="ARBA" id="ARBA00015623"/>
    </source>
</evidence>
<evidence type="ECO:0000256" key="17">
    <source>
        <dbReference type="ARBA" id="ARBA00033321"/>
    </source>
</evidence>
<dbReference type="InterPro" id="IPR000462">
    <property type="entry name" value="CDP-OH_P_trans"/>
</dbReference>
<evidence type="ECO:0000256" key="6">
    <source>
        <dbReference type="ARBA" id="ARBA00022475"/>
    </source>
</evidence>
<dbReference type="EC" id="2.7.8.24" evidence="4"/>
<comment type="cofactor">
    <cofactor evidence="2">
        <name>Mn(2+)</name>
        <dbReference type="ChEBI" id="CHEBI:29035"/>
    </cofactor>
</comment>
<keyword evidence="9" id="KW-0808">Transferase</keyword>
<feature type="transmembrane region" description="Helical" evidence="18">
    <location>
        <begin position="222"/>
        <end position="241"/>
    </location>
</feature>
<evidence type="ECO:0000256" key="4">
    <source>
        <dbReference type="ARBA" id="ARBA00013195"/>
    </source>
</evidence>
<dbReference type="InterPro" id="IPR026027">
    <property type="entry name" value="PcS"/>
</dbReference>
<dbReference type="Proteomes" id="UP000226525">
    <property type="component" value="Unassembled WGS sequence"/>
</dbReference>
<evidence type="ECO:0000256" key="1">
    <source>
        <dbReference type="ARBA" id="ARBA00000958"/>
    </source>
</evidence>
<keyword evidence="8" id="KW-0997">Cell inner membrane</keyword>
<evidence type="ECO:0000256" key="18">
    <source>
        <dbReference type="SAM" id="Phobius"/>
    </source>
</evidence>
<comment type="catalytic activity">
    <reaction evidence="1">
        <text>a CDP-1,2-diacyl-sn-glycerol + choline = a 1,2-diacyl-sn-glycero-3-phosphocholine + CMP + H(+)</text>
        <dbReference type="Rhea" id="RHEA:14597"/>
        <dbReference type="ChEBI" id="CHEBI:15354"/>
        <dbReference type="ChEBI" id="CHEBI:15378"/>
        <dbReference type="ChEBI" id="CHEBI:57643"/>
        <dbReference type="ChEBI" id="CHEBI:58332"/>
        <dbReference type="ChEBI" id="CHEBI:60377"/>
        <dbReference type="EC" id="2.7.8.24"/>
    </reaction>
</comment>
<keyword evidence="6" id="KW-1003">Cell membrane</keyword>
<keyword evidence="12" id="KW-0443">Lipid metabolism</keyword>
<evidence type="ECO:0000256" key="9">
    <source>
        <dbReference type="ARBA" id="ARBA00022679"/>
    </source>
</evidence>
<dbReference type="GO" id="GO:0005886">
    <property type="term" value="C:plasma membrane"/>
    <property type="evidence" value="ECO:0007669"/>
    <property type="project" value="UniProtKB-SubCell"/>
</dbReference>
<evidence type="ECO:0000256" key="12">
    <source>
        <dbReference type="ARBA" id="ARBA00023098"/>
    </source>
</evidence>
<evidence type="ECO:0000313" key="20">
    <source>
        <dbReference type="Proteomes" id="UP000226525"/>
    </source>
</evidence>
<dbReference type="AlphaFoldDB" id="A0A2D6YLB1"/>
<proteinExistence type="predicted"/>
<name>A0A2D6YLB1_9DELT</name>
<evidence type="ECO:0000256" key="13">
    <source>
        <dbReference type="ARBA" id="ARBA00023136"/>
    </source>
</evidence>
<keyword evidence="14" id="KW-0594">Phospholipid biosynthesis</keyword>
<keyword evidence="15" id="KW-0464">Manganese</keyword>
<keyword evidence="13 18" id="KW-0472">Membrane</keyword>
<comment type="caution">
    <text evidence="19">The sequence shown here is derived from an EMBL/GenBank/DDBJ whole genome shotgun (WGS) entry which is preliminary data.</text>
</comment>
<feature type="transmembrane region" description="Helical" evidence="18">
    <location>
        <begin position="113"/>
        <end position="129"/>
    </location>
</feature>
<accession>A0A2D6YLB1</accession>
<dbReference type="GO" id="GO:0050520">
    <property type="term" value="F:phosphatidylcholine synthase activity"/>
    <property type="evidence" value="ECO:0007669"/>
    <property type="project" value="UniProtKB-EC"/>
</dbReference>
<dbReference type="Gene3D" id="1.20.120.1760">
    <property type="match status" value="1"/>
</dbReference>
<dbReference type="EMBL" id="NZEX01000125">
    <property type="protein sequence ID" value="MAH63959.1"/>
    <property type="molecule type" value="Genomic_DNA"/>
</dbReference>
<dbReference type="GO" id="GO:0008654">
    <property type="term" value="P:phospholipid biosynthetic process"/>
    <property type="evidence" value="ECO:0007669"/>
    <property type="project" value="UniProtKB-KW"/>
</dbReference>
<dbReference type="InterPro" id="IPR043130">
    <property type="entry name" value="CDP-OH_PTrfase_TM_dom"/>
</dbReference>
<dbReference type="Pfam" id="PF01066">
    <property type="entry name" value="CDP-OH_P_transf"/>
    <property type="match status" value="1"/>
</dbReference>
<dbReference type="PIRSF" id="PIRSF000851">
    <property type="entry name" value="PcS"/>
    <property type="match status" value="1"/>
</dbReference>
<evidence type="ECO:0000256" key="15">
    <source>
        <dbReference type="ARBA" id="ARBA00023211"/>
    </source>
</evidence>
<feature type="transmembrane region" description="Helical" evidence="18">
    <location>
        <begin position="192"/>
        <end position="210"/>
    </location>
</feature>
<comment type="subcellular location">
    <subcellularLocation>
        <location evidence="3">Cell inner membrane</location>
        <topology evidence="3">Multi-pass membrane protein</topology>
    </subcellularLocation>
</comment>
<keyword evidence="10 18" id="KW-0812">Transmembrane</keyword>